<evidence type="ECO:0000256" key="5">
    <source>
        <dbReference type="ARBA" id="ARBA00023002"/>
    </source>
</evidence>
<dbReference type="InterPro" id="IPR036661">
    <property type="entry name" value="Luciferase-like_sf"/>
</dbReference>
<name>A0A5B8LQJ2_9HYPH</name>
<dbReference type="CDD" id="cd01097">
    <property type="entry name" value="Tetrahydromethanopterin_reductase"/>
    <property type="match status" value="1"/>
</dbReference>
<dbReference type="Pfam" id="PF01565">
    <property type="entry name" value="FAD_binding_4"/>
    <property type="match status" value="1"/>
</dbReference>
<dbReference type="InterPro" id="IPR036318">
    <property type="entry name" value="FAD-bd_PCMH-like_sf"/>
</dbReference>
<dbReference type="RefSeq" id="WP_146289239.1">
    <property type="nucleotide sequence ID" value="NZ_CP042304.1"/>
</dbReference>
<dbReference type="Gene3D" id="3.30.43.10">
    <property type="entry name" value="Uridine Diphospho-n-acetylenolpyruvylglucosamine Reductase, domain 2"/>
    <property type="match status" value="1"/>
</dbReference>
<keyword evidence="8" id="KW-1185">Reference proteome</keyword>
<sequence>MTDYGHELKFGSFITPVAQQADAVVALAQISEAAELDLVTFQDHPYQADFLDTWTLLSFVAARTSRIALAGNVLNLPLRPPAVLARAVASLDLLSHGRAELGLGAGAFWDGVEAMGGDKLSPGEAVTALEEGMDIIRGIWDAGEPGGVRFEGKHYHARGARRGPLPEHRINIWLGALKPRMLSLVGRKADGWLPSLSYIKSPTIAESNAIIDGAATEAGRDPREIRRMINLLGSRLGPDDKAAMIDQITELALEHGFSTFILPGDSPNGINIFGKEVAPAVREAVAKARKASGTPAGDVRSAAALALRSPGIDYESVPEGLAAVEPGDHGYSKVRSTYIYRGAPGLVINAKSVDDVTSAIAYARKQDVPLAVRSGGHGISGRSTNDGGIVLDVSALNEIRLLDPASKRVRLGPGARWGDVAEQLAPHGLGMSSGDYGNVGVGGLATAGGIGWLSRKHGLTIDHVVAAEIALADGRHLRTDKDNHADLFWAIRGAGGNFGVVTALELEAYDVGDVVFAQITYDLTDAEAVIPRWADAVINAPRDLTSFMSMVPARSGNPAIGQASIVIANPDPTVAQPMLQPFLEVGPILGSQAFIIPYPALVDSQYSGHDGQGGYTSHSGLLTTVTPAIARGMGDALRNRATNFMQLRAVGGAVNDVAPDAMAYAHRHQNFALSIGAHGSATERLESLWPTLQNELDGLYISFETATGRDHLERAFPGQTLQRLRRLKAEYDPTELFNANFNIPPQERALAAE</sequence>
<dbReference type="InterPro" id="IPR006094">
    <property type="entry name" value="Oxid_FAD_bind_N"/>
</dbReference>
<evidence type="ECO:0000259" key="6">
    <source>
        <dbReference type="PROSITE" id="PS51387"/>
    </source>
</evidence>
<evidence type="ECO:0000256" key="4">
    <source>
        <dbReference type="ARBA" id="ARBA00022827"/>
    </source>
</evidence>
<organism evidence="7 8">
    <name type="scientific">Devosia ginsengisoli</name>
    <dbReference type="NCBI Taxonomy" id="400770"/>
    <lineage>
        <taxon>Bacteria</taxon>
        <taxon>Pseudomonadati</taxon>
        <taxon>Pseudomonadota</taxon>
        <taxon>Alphaproteobacteria</taxon>
        <taxon>Hyphomicrobiales</taxon>
        <taxon>Devosiaceae</taxon>
        <taxon>Devosia</taxon>
    </lineage>
</organism>
<dbReference type="GO" id="GO:0016705">
    <property type="term" value="F:oxidoreductase activity, acting on paired donors, with incorporation or reduction of molecular oxygen"/>
    <property type="evidence" value="ECO:0007669"/>
    <property type="project" value="InterPro"/>
</dbReference>
<dbReference type="PANTHER" id="PTHR42973">
    <property type="entry name" value="BINDING OXIDOREDUCTASE, PUTATIVE (AFU_ORTHOLOGUE AFUA_1G17690)-RELATED"/>
    <property type="match status" value="1"/>
</dbReference>
<accession>A0A5B8LQJ2</accession>
<dbReference type="InterPro" id="IPR016166">
    <property type="entry name" value="FAD-bd_PCMH"/>
</dbReference>
<dbReference type="Gene3D" id="3.20.20.30">
    <property type="entry name" value="Luciferase-like domain"/>
    <property type="match status" value="1"/>
</dbReference>
<dbReference type="PROSITE" id="PS51387">
    <property type="entry name" value="FAD_PCMH"/>
    <property type="match status" value="1"/>
</dbReference>
<dbReference type="OrthoDB" id="9775082at2"/>
<dbReference type="GO" id="GO:0071949">
    <property type="term" value="F:FAD binding"/>
    <property type="evidence" value="ECO:0007669"/>
    <property type="project" value="InterPro"/>
</dbReference>
<proteinExistence type="inferred from homology"/>
<keyword evidence="5" id="KW-0560">Oxidoreductase</keyword>
<dbReference type="InterPro" id="IPR012951">
    <property type="entry name" value="BBE"/>
</dbReference>
<dbReference type="Gene3D" id="3.40.462.20">
    <property type="match status" value="1"/>
</dbReference>
<evidence type="ECO:0000313" key="7">
    <source>
        <dbReference type="EMBL" id="QDZ10443.1"/>
    </source>
</evidence>
<dbReference type="InterPro" id="IPR016167">
    <property type="entry name" value="FAD-bd_PCMH_sub1"/>
</dbReference>
<dbReference type="InterPro" id="IPR006093">
    <property type="entry name" value="Oxy_OxRdtase_FAD_BS"/>
</dbReference>
<dbReference type="SUPFAM" id="SSF56176">
    <property type="entry name" value="FAD-binding/transporter-associated domain-like"/>
    <property type="match status" value="1"/>
</dbReference>
<keyword evidence="3" id="KW-0285">Flavoprotein</keyword>
<keyword evidence="4" id="KW-0274">FAD</keyword>
<dbReference type="InterPro" id="IPR011251">
    <property type="entry name" value="Luciferase-like_dom"/>
</dbReference>
<gene>
    <name evidence="7" type="ORF">FPZ08_06590</name>
</gene>
<dbReference type="InterPro" id="IPR050416">
    <property type="entry name" value="FAD-linked_Oxidoreductase"/>
</dbReference>
<dbReference type="Proteomes" id="UP000315364">
    <property type="component" value="Chromosome"/>
</dbReference>
<evidence type="ECO:0000256" key="3">
    <source>
        <dbReference type="ARBA" id="ARBA00022630"/>
    </source>
</evidence>
<dbReference type="EMBL" id="CP042304">
    <property type="protein sequence ID" value="QDZ10443.1"/>
    <property type="molecule type" value="Genomic_DNA"/>
</dbReference>
<dbReference type="Pfam" id="PF08031">
    <property type="entry name" value="BBE"/>
    <property type="match status" value="1"/>
</dbReference>
<dbReference type="KEGG" id="dea:FPZ08_06590"/>
<protein>
    <submittedName>
        <fullName evidence="7">LLM class flavin-dependent oxidoreductase</fullName>
    </submittedName>
</protein>
<comment type="similarity">
    <text evidence="2">Belongs to the oxygen-dependent FAD-linked oxidoreductase family.</text>
</comment>
<evidence type="ECO:0000256" key="1">
    <source>
        <dbReference type="ARBA" id="ARBA00001974"/>
    </source>
</evidence>
<dbReference type="PANTHER" id="PTHR42973:SF39">
    <property type="entry name" value="FAD-BINDING PCMH-TYPE DOMAIN-CONTAINING PROTEIN"/>
    <property type="match status" value="1"/>
</dbReference>
<dbReference type="InterPro" id="IPR016169">
    <property type="entry name" value="FAD-bd_PCMH_sub2"/>
</dbReference>
<reference evidence="7 8" key="1">
    <citation type="submission" date="2019-07" db="EMBL/GenBank/DDBJ databases">
        <title>Full genome sequence of Devosia sp. Gsoil 520.</title>
        <authorList>
            <person name="Im W.-T."/>
        </authorList>
    </citation>
    <scope>NUCLEOTIDE SEQUENCE [LARGE SCALE GENOMIC DNA]</scope>
    <source>
        <strain evidence="7 8">Gsoil 520</strain>
    </source>
</reference>
<dbReference type="Gene3D" id="3.30.465.10">
    <property type="match status" value="1"/>
</dbReference>
<evidence type="ECO:0000256" key="2">
    <source>
        <dbReference type="ARBA" id="ARBA00005466"/>
    </source>
</evidence>
<dbReference type="AlphaFoldDB" id="A0A5B8LQJ2"/>
<feature type="domain" description="FAD-binding PCMH-type" evidence="6">
    <location>
        <begin position="340"/>
        <end position="511"/>
    </location>
</feature>
<comment type="cofactor">
    <cofactor evidence="1">
        <name>FAD</name>
        <dbReference type="ChEBI" id="CHEBI:57692"/>
    </cofactor>
</comment>
<evidence type="ECO:0000313" key="8">
    <source>
        <dbReference type="Proteomes" id="UP000315364"/>
    </source>
</evidence>
<dbReference type="SUPFAM" id="SSF51679">
    <property type="entry name" value="Bacterial luciferase-like"/>
    <property type="match status" value="1"/>
</dbReference>
<dbReference type="Pfam" id="PF00296">
    <property type="entry name" value="Bac_luciferase"/>
    <property type="match status" value="1"/>
</dbReference>
<dbReference type="PROSITE" id="PS00862">
    <property type="entry name" value="OX2_COVAL_FAD"/>
    <property type="match status" value="1"/>
</dbReference>